<dbReference type="OMA" id="YGRCEIS"/>
<evidence type="ECO:0000256" key="1">
    <source>
        <dbReference type="SAM" id="MobiDB-lite"/>
    </source>
</evidence>
<keyword evidence="2" id="KW-0812">Transmembrane</keyword>
<feature type="region of interest" description="Disordered" evidence="1">
    <location>
        <begin position="1058"/>
        <end position="1102"/>
    </location>
</feature>
<feature type="compositionally biased region" description="Polar residues" evidence="1">
    <location>
        <begin position="1385"/>
        <end position="1394"/>
    </location>
</feature>
<keyword evidence="2" id="KW-0472">Membrane</keyword>
<evidence type="ECO:0000256" key="2">
    <source>
        <dbReference type="SAM" id="Phobius"/>
    </source>
</evidence>
<dbReference type="KEGG" id="ldo:LDBPK_060650"/>
<reference evidence="4" key="2">
    <citation type="submission" date="2011-02" db="EMBL/GenBank/DDBJ databases">
        <title>Whole genome sequencing of Leishmania donovani clinical lines reveals dynamic variation related to drug resistance.</title>
        <authorList>
            <person name="Downing T."/>
            <person name="Imamura H."/>
            <person name="Sanders M."/>
            <person name="Decuypere S."/>
            <person name="Hertz-Fowler C."/>
            <person name="Clark T.G."/>
            <person name="Rijal S."/>
            <person name="Sundar S."/>
            <person name="Quail M.A."/>
            <person name="De Doncker S."/>
            <person name="Maes I."/>
            <person name="Vanaerschot M."/>
            <person name="Stark O."/>
            <person name="Schonian G."/>
            <person name="Dujardin J.C."/>
            <person name="Berriman M."/>
        </authorList>
    </citation>
    <scope>NUCLEOTIDE SEQUENCE [LARGE SCALE GENOMIC DNA]</scope>
    <source>
        <strain evidence="4">BPK282A1</strain>
    </source>
</reference>
<feature type="region of interest" description="Disordered" evidence="1">
    <location>
        <begin position="641"/>
        <end position="664"/>
    </location>
</feature>
<dbReference type="EMBL" id="FR799593">
    <property type="protein sequence ID" value="CBZ31648.1"/>
    <property type="molecule type" value="Genomic_DNA"/>
</dbReference>
<proteinExistence type="predicted"/>
<evidence type="ECO:0000313" key="4">
    <source>
        <dbReference type="Proteomes" id="UP000008980"/>
    </source>
</evidence>
<feature type="compositionally biased region" description="Acidic residues" evidence="1">
    <location>
        <begin position="594"/>
        <end position="608"/>
    </location>
</feature>
<feature type="region of interest" description="Disordered" evidence="1">
    <location>
        <begin position="1675"/>
        <end position="1703"/>
    </location>
</feature>
<feature type="compositionally biased region" description="Polar residues" evidence="1">
    <location>
        <begin position="1784"/>
        <end position="1793"/>
    </location>
</feature>
<feature type="compositionally biased region" description="Low complexity" evidence="1">
    <location>
        <begin position="53"/>
        <end position="70"/>
    </location>
</feature>
<feature type="region of interest" description="Disordered" evidence="1">
    <location>
        <begin position="706"/>
        <end position="765"/>
    </location>
</feature>
<evidence type="ECO:0000313" key="3">
    <source>
        <dbReference type="EMBL" id="CBZ31648.1"/>
    </source>
</evidence>
<feature type="region of interest" description="Disordered" evidence="1">
    <location>
        <begin position="1605"/>
        <end position="1629"/>
    </location>
</feature>
<feature type="transmembrane region" description="Helical" evidence="2">
    <location>
        <begin position="92"/>
        <end position="112"/>
    </location>
</feature>
<feature type="region of interest" description="Disordered" evidence="1">
    <location>
        <begin position="1346"/>
        <end position="1373"/>
    </location>
</feature>
<feature type="compositionally biased region" description="Basic residues" evidence="1">
    <location>
        <begin position="1408"/>
        <end position="1417"/>
    </location>
</feature>
<feature type="compositionally biased region" description="Low complexity" evidence="1">
    <location>
        <begin position="609"/>
        <end position="618"/>
    </location>
</feature>
<feature type="compositionally biased region" description="Low complexity" evidence="1">
    <location>
        <begin position="1605"/>
        <end position="1616"/>
    </location>
</feature>
<feature type="region of interest" description="Disordered" evidence="1">
    <location>
        <begin position="215"/>
        <end position="235"/>
    </location>
</feature>
<dbReference type="RefSeq" id="XP_003858371.1">
    <property type="nucleotide sequence ID" value="XM_003858323.1"/>
</dbReference>
<feature type="region of interest" description="Disordered" evidence="1">
    <location>
        <begin position="1784"/>
        <end position="1813"/>
    </location>
</feature>
<feature type="compositionally biased region" description="Basic and acidic residues" evidence="1">
    <location>
        <begin position="728"/>
        <end position="750"/>
    </location>
</feature>
<gene>
    <name evidence="3" type="ORF">LDBPK_060650</name>
</gene>
<feature type="compositionally biased region" description="Low complexity" evidence="1">
    <location>
        <begin position="1675"/>
        <end position="1687"/>
    </location>
</feature>
<feature type="compositionally biased region" description="Low complexity" evidence="1">
    <location>
        <begin position="998"/>
        <end position="1013"/>
    </location>
</feature>
<dbReference type="PhylomeDB" id="E9B8S5"/>
<protein>
    <submittedName>
        <fullName evidence="3">Uncharacterized protein</fullName>
    </submittedName>
</protein>
<feature type="region of interest" description="Disordered" evidence="1">
    <location>
        <begin position="254"/>
        <end position="297"/>
    </location>
</feature>
<feature type="region of interest" description="Disordered" evidence="1">
    <location>
        <begin position="1385"/>
        <end position="1418"/>
    </location>
</feature>
<reference evidence="3 4" key="1">
    <citation type="journal article" date="2011" name="Genome Res.">
        <title>Whole genome sequencing of multiple Leishmania donovani clinical isolates provides insights into population structure and mechanisms of drug resistance.</title>
        <authorList>
            <person name="Downing T."/>
            <person name="Imamura H."/>
            <person name="Decuypere S."/>
            <person name="Clark T.G."/>
            <person name="Coombs G.H."/>
            <person name="Cotton J.A."/>
            <person name="Hilley J.D."/>
            <person name="de Doncker S."/>
            <person name="Maes I."/>
            <person name="Mottram J.C."/>
            <person name="Quail M.A."/>
            <person name="Rijal S."/>
            <person name="Sanders M."/>
            <person name="Schonian G."/>
            <person name="Stark O."/>
            <person name="Sundar S."/>
            <person name="Vanaerschot M."/>
            <person name="Hertz-Fowler C."/>
            <person name="Dujardin J.C."/>
            <person name="Berriman M."/>
        </authorList>
    </citation>
    <scope>NUCLEOTIDE SEQUENCE [LARGE SCALE GENOMIC DNA]</scope>
    <source>
        <strain evidence="3 4">BPK282A1</strain>
    </source>
</reference>
<accession>E9B8S5</accession>
<dbReference type="VEuPathDB" id="TriTrypDB:LdBPK_060650.1"/>
<feature type="compositionally biased region" description="Low complexity" evidence="1">
    <location>
        <begin position="254"/>
        <end position="292"/>
    </location>
</feature>
<feature type="compositionally biased region" description="Low complexity" evidence="1">
    <location>
        <begin position="1243"/>
        <end position="1258"/>
    </location>
</feature>
<feature type="region of interest" description="Disordered" evidence="1">
    <location>
        <begin position="1178"/>
        <end position="1258"/>
    </location>
</feature>
<dbReference type="Proteomes" id="UP000008980">
    <property type="component" value="Chromosome 6"/>
</dbReference>
<organism evidence="3 4">
    <name type="scientific">Leishmania donovani</name>
    <dbReference type="NCBI Taxonomy" id="5661"/>
    <lineage>
        <taxon>Eukaryota</taxon>
        <taxon>Discoba</taxon>
        <taxon>Euglenozoa</taxon>
        <taxon>Kinetoplastea</taxon>
        <taxon>Metakinetoplastina</taxon>
        <taxon>Trypanosomatida</taxon>
        <taxon>Trypanosomatidae</taxon>
        <taxon>Leishmaniinae</taxon>
        <taxon>Leishmania</taxon>
    </lineage>
</organism>
<feature type="compositionally biased region" description="Basic and acidic residues" evidence="1">
    <location>
        <begin position="219"/>
        <end position="233"/>
    </location>
</feature>
<feature type="region of interest" description="Disordered" evidence="1">
    <location>
        <begin position="1144"/>
        <end position="1164"/>
    </location>
</feature>
<sequence>MPRLHRRQTRGVRTLCTAAPPAHPSRALGNAGGAEVSRRRVAVTPENAPSYGSSSLLQSSLQSLSPQSPSAAPVGRVRLSCRHQGRRLRHRWTLLCVSSALVVLVALTQMLARPASTSTSHGCGKDILSSGLLGQMETATAVSAHWLRAQDKLSAPVLPQCKDFAPNVSSAGDALWKADNAEGHLAACPPRDDGDDVSDADADGVVEHMEEVVCGGSEARGDRGRGRYEDARQMDGCTPTFDGSWTRLRSPSSSWWFSHSRSSTGRNAAPPSATRRSASGTSGATASASSAAVNPEVAPQNEVTLNLAGNVQTRWREYRSSYPTLREIVHQLAQAYKEEQRMKHACLSAMKAAAIARYGERTSDNGTSSCRCCGGGDAHYVVNRTRNDASPKASPAAATCAALPTLRTSLDWVRYLPYVPMHPIEEAVEHLEHKQDDDILLALFYSPDLFNAYNYVQWIGLMVKTTCSLLRAGVLDPITHIRGDDDVDGVFSSWFPPSNSTGAMMNSGNRSSSSSCGGAHHRCQPPLFCRDLALPSLEGMLGPADITHMRDNKVRVAIIDGYYPLRNVTHTVWRHMDRGTYHVHERYWGFGSSDGDDSDHYDEADATEAAETVEAPTANGAGSLGVTRDAEGHEELQAHTSAAAFTGSSTSTYSSTFDSTSTAPDPAAAFPAGDWGLTSVQHCNALLRLLAHEGGRPDDIREALRSMSSPAQRGDATSMAETAEDEVHDARAQRDQGRGDSLQDWREQRRNTHRPRAREDATVQTATVTETKAGSGEVKEYTDAARKASITAAAADTSSTAASSSSLHSFMSAEEARLCPNDRIHLLARYIIDESNTFPLNRPSVLLDALQNSLHRVRHRKQLLVERIFSWSQRMTYRLHVNVSAQRIDALFSDHLCDVRYQAMPHTSGVTAPTAGGDSTEEELEDEEAMDNDVVVDAALVQSGLGARTSYFYHQRMCSFHTSAALDSASALQFRKRKRMHRRNGPSASMSPLTEAMTTLSTPKQQQQQHTAPASPPPAALSLTHDSADGLCEPLDVRVADASVAATLTTLATTTAMASGAQGDGGDSRGAENVSDDAASVQGDGSAGGTGDASGSATGTQGLSGTPACRHYLLRKSPPVLLFPRKQGSRPYLFPQTLLRLTPLSFPKSRGQPPPHEHARRMRSRWGCMPVVNLSTTEGVAGEPSMPYGGAAADGGGDGDSGNVRRGPNDAWAAAEGEGKPQGSSTRSGPRPHNGDDGSSVGTSAAPSLASEAASPTPATYRVVSVLDNPFSRIGVEHLHYDFLISGPSSPMSTVQLLVEESRRASTPGELETRTHRESVYRLQRRQWMEARAKAAVVAAAASSNVGVDSDDGVGGAGSTDTDSPAEAVSRQLSSETASFFSHQYPTHATSTSGDHGEPCNTTDSHRSHDRLHRSRQHRLDSSVWTRSGVDETFFEHDVSFRPDPDRFIESAPLTLQFFLRTPMHIIEESIIEPLRKQVKTLRQRLLDAIVEEALRYGRCEISGQRYMQLLADGSNPMCANGTRQPALENRVTKPVAECSVEGVLDAVTERSASGGVLGDDEMSAIPYGYTDDGKPLLHSLRHSAALSVWRFTADLQRQFLQALRGSRARTSASASHPPSNDDEMREPIPLPRDLASVVELLHQPHDVLQSSSPQFRSSSSSSCFSRLSALRATDAADPATAPTNDASSTRAGEKDGDGDDDAGTPFFLAHLFGWEHGPMDLDTSHGRLAARHQTLLQRRQLQERLSMLQLAMRALLERSSPWSTDSFFQLISAEPGAALLVETSSTRPPESATTTTPDDGSEPSPSPSKPPDCLGQFNATYLAVAYLFFNGTAEAYFRTHSLNQRRMHLLQRLDEAVRLSLKARLILLTATEEDYRARHVETAIQDAARRHCIFRRARSPHEEKQPSPS</sequence>
<feature type="region of interest" description="Disordered" evidence="1">
    <location>
        <begin position="18"/>
        <end position="75"/>
    </location>
</feature>
<feature type="compositionally biased region" description="Basic residues" evidence="1">
    <location>
        <begin position="975"/>
        <end position="984"/>
    </location>
</feature>
<keyword evidence="2" id="KW-1133">Transmembrane helix</keyword>
<dbReference type="GeneID" id="13391741"/>
<feature type="region of interest" description="Disordered" evidence="1">
    <location>
        <begin position="975"/>
        <end position="1026"/>
    </location>
</feature>
<name>E9B8S5_LEIDO</name>
<feature type="region of interest" description="Disordered" evidence="1">
    <location>
        <begin position="594"/>
        <end position="626"/>
    </location>
</feature>